<dbReference type="PANTHER" id="PTHR11394">
    <property type="entry name" value="TASTE RECEPTOR TYPE 2"/>
    <property type="match status" value="1"/>
</dbReference>
<protein>
    <recommendedName>
        <fullName evidence="14">Taste receptor type 2</fullName>
    </recommendedName>
</protein>
<keyword evidence="10" id="KW-0325">Glycoprotein</keyword>
<feature type="transmembrane region" description="Helical" evidence="15">
    <location>
        <begin position="6"/>
        <end position="31"/>
    </location>
</feature>
<name>A0A9B0WNG3_CHRAS</name>
<evidence type="ECO:0000256" key="5">
    <source>
        <dbReference type="ARBA" id="ARBA00022692"/>
    </source>
</evidence>
<evidence type="ECO:0000256" key="13">
    <source>
        <dbReference type="RuleBase" id="RU004423"/>
    </source>
</evidence>
<dbReference type="InterPro" id="IPR007960">
    <property type="entry name" value="TAS2R"/>
</dbReference>
<keyword evidence="4 14" id="KW-0716">Sensory transduction</keyword>
<feature type="domain" description="G-protein coupled receptors family 1 profile" evidence="16">
    <location>
        <begin position="23"/>
        <end position="284"/>
    </location>
</feature>
<evidence type="ECO:0000256" key="11">
    <source>
        <dbReference type="ARBA" id="ARBA00023224"/>
    </source>
</evidence>
<keyword evidence="17" id="KW-1185">Reference proteome</keyword>
<gene>
    <name evidence="18" type="primary">LOC102837435</name>
</gene>
<organism evidence="17 18">
    <name type="scientific">Chrysochloris asiatica</name>
    <name type="common">Cape golden mole</name>
    <dbReference type="NCBI Taxonomy" id="185453"/>
    <lineage>
        <taxon>Eukaryota</taxon>
        <taxon>Metazoa</taxon>
        <taxon>Chordata</taxon>
        <taxon>Craniata</taxon>
        <taxon>Vertebrata</taxon>
        <taxon>Euteleostomi</taxon>
        <taxon>Mammalia</taxon>
        <taxon>Eutheria</taxon>
        <taxon>Afrotheria</taxon>
        <taxon>Chrysochloridae</taxon>
        <taxon>Chrysochlorinae</taxon>
        <taxon>Chrysochloris</taxon>
    </lineage>
</organism>
<dbReference type="GO" id="GO:0016020">
    <property type="term" value="C:membrane"/>
    <property type="evidence" value="ECO:0007669"/>
    <property type="project" value="UniProtKB-SubCell"/>
</dbReference>
<evidence type="ECO:0000256" key="1">
    <source>
        <dbReference type="ARBA" id="ARBA00004141"/>
    </source>
</evidence>
<feature type="transmembrane region" description="Helical" evidence="15">
    <location>
        <begin position="235"/>
        <end position="259"/>
    </location>
</feature>
<dbReference type="AlphaFoldDB" id="A0A9B0WNG3"/>
<dbReference type="GO" id="GO:0033038">
    <property type="term" value="F:bitter taste receptor activity"/>
    <property type="evidence" value="ECO:0007669"/>
    <property type="project" value="InterPro"/>
</dbReference>
<evidence type="ECO:0000256" key="8">
    <source>
        <dbReference type="ARBA" id="ARBA00023136"/>
    </source>
</evidence>
<keyword evidence="9 14" id="KW-0675">Receptor</keyword>
<keyword evidence="3 14" id="KW-0919">Taste</keyword>
<evidence type="ECO:0000313" key="17">
    <source>
        <dbReference type="Proteomes" id="UP000504623"/>
    </source>
</evidence>
<evidence type="ECO:0000313" key="18">
    <source>
        <dbReference type="RefSeq" id="XP_006861317.1"/>
    </source>
</evidence>
<dbReference type="FunFam" id="1.20.1070.10:FF:000042">
    <property type="entry name" value="Taste receptor type 2 member 7"/>
    <property type="match status" value="1"/>
</dbReference>
<feature type="transmembrane region" description="Helical" evidence="15">
    <location>
        <begin position="180"/>
        <end position="205"/>
    </location>
</feature>
<feature type="transmembrane region" description="Helical" evidence="15">
    <location>
        <begin position="129"/>
        <end position="149"/>
    </location>
</feature>
<dbReference type="PROSITE" id="PS50262">
    <property type="entry name" value="G_PROTEIN_RECEP_F1_2"/>
    <property type="match status" value="1"/>
</dbReference>
<accession>A0A9B0WNG3</accession>
<feature type="transmembrane region" description="Helical" evidence="15">
    <location>
        <begin position="97"/>
        <end position="122"/>
    </location>
</feature>
<feature type="transmembrane region" description="Helical" evidence="15">
    <location>
        <begin position="265"/>
        <end position="286"/>
    </location>
</feature>
<comment type="subcellular location">
    <subcellularLocation>
        <location evidence="1 14">Membrane</location>
        <topology evidence="1 14">Multi-pass membrane protein</topology>
    </subcellularLocation>
</comment>
<dbReference type="CTD" id="50831"/>
<evidence type="ECO:0000256" key="9">
    <source>
        <dbReference type="ARBA" id="ARBA00023170"/>
    </source>
</evidence>
<dbReference type="PANTHER" id="PTHR11394:SF49">
    <property type="entry name" value="TASTE RECEPTOR TYPE 2 MEMBER 3"/>
    <property type="match status" value="1"/>
</dbReference>
<sequence>MLGLTDWLFLILSTAEFILGLLMNGLIGLVNGSGWFKNKRISLCDFIITSLAISRILLLWVLLVDGVLLVFYPKEHESGVLMKMIDLFWTCTNHLSIWLTTCLGVLYCLKIACFSHPIFLWLKRRVSRVVAWLLLGALLLSCGSTLSLLHEFKVNSGFSGINVTGKEMERMSRKRGEYKLIHVLGTLWYLLPLVVSLVSYLLLILSLGRHTRRMRYTGAGCRDPSTEAHHRAIRIILSFFFLLLLYFLAFSVASTSYFFPETTMVLMAAEIIAMLYLVGHSFILILGNPKLRQTFVGLLQCESGCLKPGSKFVSPHRAAEDQKGP</sequence>
<comment type="function">
    <text evidence="12">Gustducin-coupled receptor implicated in the perception of bitter compounds in the oral cavity and the gastrointestinal tract. Signals through PLCB2 and the calcium-regulated cation channel TRPM5.</text>
</comment>
<evidence type="ECO:0000256" key="4">
    <source>
        <dbReference type="ARBA" id="ARBA00022606"/>
    </source>
</evidence>
<evidence type="ECO:0000256" key="14">
    <source>
        <dbReference type="RuleBase" id="RU004424"/>
    </source>
</evidence>
<dbReference type="GeneID" id="102837435"/>
<evidence type="ECO:0000256" key="7">
    <source>
        <dbReference type="ARBA" id="ARBA00023040"/>
    </source>
</evidence>
<keyword evidence="7 14" id="KW-0297">G-protein coupled receptor</keyword>
<evidence type="ECO:0000259" key="16">
    <source>
        <dbReference type="PROSITE" id="PS50262"/>
    </source>
</evidence>
<proteinExistence type="inferred from homology"/>
<dbReference type="OrthoDB" id="8876749at2759"/>
<keyword evidence="11 14" id="KW-0807">Transducer</keyword>
<comment type="similarity">
    <text evidence="2 13">Belongs to the G-protein coupled receptor T2R family.</text>
</comment>
<feature type="transmembrane region" description="Helical" evidence="15">
    <location>
        <begin position="43"/>
        <end position="72"/>
    </location>
</feature>
<evidence type="ECO:0000256" key="15">
    <source>
        <dbReference type="SAM" id="Phobius"/>
    </source>
</evidence>
<evidence type="ECO:0000256" key="12">
    <source>
        <dbReference type="ARBA" id="ARBA00025304"/>
    </source>
</evidence>
<evidence type="ECO:0000256" key="3">
    <source>
        <dbReference type="ARBA" id="ARBA00022480"/>
    </source>
</evidence>
<dbReference type="GO" id="GO:0004930">
    <property type="term" value="F:G protein-coupled receptor activity"/>
    <property type="evidence" value="ECO:0007669"/>
    <property type="project" value="UniProtKB-KW"/>
</dbReference>
<evidence type="ECO:0000256" key="10">
    <source>
        <dbReference type="ARBA" id="ARBA00023180"/>
    </source>
</evidence>
<reference evidence="18" key="1">
    <citation type="submission" date="2025-08" db="UniProtKB">
        <authorList>
            <consortium name="RefSeq"/>
        </authorList>
    </citation>
    <scope>IDENTIFICATION</scope>
    <source>
        <tissue evidence="18">Spleen</tissue>
    </source>
</reference>
<keyword evidence="6 15" id="KW-1133">Transmembrane helix</keyword>
<dbReference type="SUPFAM" id="SSF81321">
    <property type="entry name" value="Family A G protein-coupled receptor-like"/>
    <property type="match status" value="1"/>
</dbReference>
<evidence type="ECO:0000256" key="2">
    <source>
        <dbReference type="ARBA" id="ARBA00007376"/>
    </source>
</evidence>
<dbReference type="Pfam" id="PF05296">
    <property type="entry name" value="TAS2R"/>
    <property type="match status" value="1"/>
</dbReference>
<dbReference type="Proteomes" id="UP000504623">
    <property type="component" value="Unplaced"/>
</dbReference>
<evidence type="ECO:0000256" key="6">
    <source>
        <dbReference type="ARBA" id="ARBA00022989"/>
    </source>
</evidence>
<keyword evidence="8 14" id="KW-0472">Membrane</keyword>
<dbReference type="InterPro" id="IPR017452">
    <property type="entry name" value="GPCR_Rhodpsn_7TM"/>
</dbReference>
<keyword evidence="5 14" id="KW-0812">Transmembrane</keyword>
<dbReference type="Gene3D" id="1.20.1070.10">
    <property type="entry name" value="Rhodopsin 7-helix transmembrane proteins"/>
    <property type="match status" value="1"/>
</dbReference>
<dbReference type="RefSeq" id="XP_006861317.1">
    <property type="nucleotide sequence ID" value="XM_006861255.1"/>
</dbReference>